<evidence type="ECO:0000313" key="4">
    <source>
        <dbReference type="EMBL" id="RWS29658.1"/>
    </source>
</evidence>
<feature type="repeat" description="Filamin" evidence="3">
    <location>
        <begin position="186"/>
        <end position="251"/>
    </location>
</feature>
<comment type="similarity">
    <text evidence="1">Belongs to the filamin family.</text>
</comment>
<dbReference type="GO" id="GO:0051015">
    <property type="term" value="F:actin filament binding"/>
    <property type="evidence" value="ECO:0007669"/>
    <property type="project" value="InterPro"/>
</dbReference>
<feature type="repeat" description="Filamin" evidence="3">
    <location>
        <begin position="539"/>
        <end position="616"/>
    </location>
</feature>
<dbReference type="OrthoDB" id="18740at2759"/>
<protein>
    <submittedName>
        <fullName evidence="4">Filamin-B-like protein</fullName>
    </submittedName>
</protein>
<feature type="repeat" description="Filamin" evidence="3">
    <location>
        <begin position="766"/>
        <end position="860"/>
    </location>
</feature>
<organism evidence="4 5">
    <name type="scientific">Leptotrombidium deliense</name>
    <dbReference type="NCBI Taxonomy" id="299467"/>
    <lineage>
        <taxon>Eukaryota</taxon>
        <taxon>Metazoa</taxon>
        <taxon>Ecdysozoa</taxon>
        <taxon>Arthropoda</taxon>
        <taxon>Chelicerata</taxon>
        <taxon>Arachnida</taxon>
        <taxon>Acari</taxon>
        <taxon>Acariformes</taxon>
        <taxon>Trombidiformes</taxon>
        <taxon>Prostigmata</taxon>
        <taxon>Anystina</taxon>
        <taxon>Parasitengona</taxon>
        <taxon>Trombiculoidea</taxon>
        <taxon>Trombiculidae</taxon>
        <taxon>Leptotrombidium</taxon>
    </lineage>
</organism>
<dbReference type="SUPFAM" id="SSF81296">
    <property type="entry name" value="E set domains"/>
    <property type="match status" value="21"/>
</dbReference>
<dbReference type="PANTHER" id="PTHR38537">
    <property type="entry name" value="JITTERBUG, ISOFORM N"/>
    <property type="match status" value="1"/>
</dbReference>
<sequence>MSVQRNVDHFSHLAFEEKNHRTSSSDSKPFVVTNWNSDASKDEFDDGCLKDVQKAMNIHRITVRGKRLKYIPVKKPVTFTINAPGFEHDDISVTVTAPSGREIPIRIDTIKQSVYEVEYITPEVGEHLLEVSALGTLVDGSPFRTSAYDASKIKVGPIPSGIIHSSIQFESKLFFKTFESLFKIFLEVDGSEAGSGNLEILVNGGRVTSEVKSLGNHRFLASFIPFTASVHLVEMKFNDEVVPGSPWKCSVLSPADQTLRKGTMKVQCIDNFPVGQTNSLDVTAAGYRKEDLDVSITGPSKIPVQFRIVDLQNDIFRVYFSVSVVGSYIFEIRMTGEHSQNHSFTAKAYDISRIHIFDIPKRCIFGEKCEFQVDASQAGEGQLEIAVNDGEVPNQVQVLGNGKCTVNFKPEACAVHLVDIKFNGQNVPGCPFTVDVTDVSNFTINLSQIELIAINKKNRFSIFSKSVLHPDTIRVIINSPTGKLLPVTVSYTEGCFCEFVPVEVGPHVMSIEHCGKPIAASPFIIKTYDASKVLVAPCEQGCIGKNIEFIVDASNSGEGNLEISVTTKGKNVMTQVHPIGGAKFRVTFTPTDICEHVVSISFNNEQVPGSPFNVIITADVDKVTVSGGALHFTPVNEIASLIIHNCFDVNDVHIKIRGEHFIEIVYKGNHVVGSPFACKVYDITQIKIRDIPKEVVIGKPVTFLVEATNAGPGNLEVIVNNGKVPSTPQALGPSLYAITFVPKENEDHNINIKFNGELVPGAPFVCKVIDNTKVIVHRDGLDRVPVQSNASFLIETNGTPLTEQCITILGPTHKTVSPNISGDATNGYKVNFVPVDVGDHVIDLKLGSESVFDCPFLVKVYDSKKVKVSDITSAVIGKAVYFSIDASQAGAGNLEIIVSICGRNVPNYVQSEGNAKFRVNFKPTEANTHLISVKFNGEPVPGSPFTVNVIDGCHSFVTASHLKMASLTKGLHFSVDNKNQTIKDCAVYISSPSGKRFSPEIYTKSELFDIKFTPQEVGPHQVVILLDNVTIPGSPFTCNVYDVSKVRVTGLSVASVGRPLTFQVDASQAGEGTLELVVTTRKSSVRAEVMMRSRGLYDVTFIPTDHTSHYVNITFNEEDVPGSPFKVEISETNIRSENKDAKAMENRPRINYGLVGSSNSLLLDCKDDNEEQLQIKVFGPQENEIPATLLHDNGKLRVEYVPKEIGIHKVDVLLNKLSLLQQPMAVEVYDPSRVKLINVQDGVIGREQTFKVDCTRAGRGELHISIKAGEKEVSYTMKEVLSSVYVITYLPKIDLPHYINVLYNGHLAPGCPQVVEIRDPSQSIVVHGPSLKSCVAGTSANFLIETGGFASSKDFDVIVTDPKGFPLPVKCFQQKDGSLLAEFTPNRIGAHKIDVLYMEKPLVASSFVSEVFDPSKVIIQKIKSTNFIVNEKIFFTLNRKDAGYAELDVTVTSPLGRHLPIEVKGTMNGDGEVIEFIPTVPGKYKIAITFGGYEVPLSPVTFVAQEGNLPTVDGAGLHVGLVNERCSFTINSKGISGKPEVRVDGPDTEAVCEIAESEGNFIVSYTPSEVGSFDIRVLWNSREIEGSPFHPKIVNLSNVRPIGGWENFCNETNKMLWNVNEEKRISFDVTGAGPGKLRAEVKLPNGSIEVVNVDQTASNKYRFSYTPKQTGTFEITFYYLDFVLPKSPIIAVTNEISSSECATVVLRGHGLAGSRVGEETEFIIDGSEAGPGQPEITLTGVKADIAIKVKQVNQYVFKATYTPSVPGTYLLNVIWANKQVKGCPLKVSILPRCDASRVICTGDGLKGGTFGKEIKACIDTRRAGPGDLTAHCTGPHKAAYCELYDQMDGTFDLFIKPQEGGRHLLTVKYGGEHVTGSPFTVRVAGPPDASKVKVYGPGIEHGVLPLYQSRFICDTRGAGAGQLTVRIRGPKGAFRVEMQRESQKDRTILCKYDPTEPGDYRIEIKWSGEHVPGSPFVVMIFDTQEELNRYLQGQVVTPNNTLPSIPTPDYFGGNLSYSTGYGQLSWRGSLNEL</sequence>
<evidence type="ECO:0000313" key="5">
    <source>
        <dbReference type="Proteomes" id="UP000288716"/>
    </source>
</evidence>
<dbReference type="STRING" id="299467.A0A443SQ55"/>
<dbReference type="InterPro" id="IPR014756">
    <property type="entry name" value="Ig_E-set"/>
</dbReference>
<dbReference type="InterPro" id="IPR001298">
    <property type="entry name" value="Filamin/ABP280_rpt"/>
</dbReference>
<feature type="repeat" description="Filamin" evidence="3">
    <location>
        <begin position="1135"/>
        <end position="1215"/>
    </location>
</feature>
<feature type="repeat" description="Filamin" evidence="3">
    <location>
        <begin position="871"/>
        <end position="949"/>
    </location>
</feature>
<feature type="repeat" description="Filamin" evidence="3">
    <location>
        <begin position="53"/>
        <end position="147"/>
    </location>
</feature>
<dbReference type="Pfam" id="PF00630">
    <property type="entry name" value="Filamin"/>
    <property type="match status" value="17"/>
</dbReference>
<accession>A0A443SQ55</accession>
<feature type="repeat" description="Filamin" evidence="3">
    <location>
        <begin position="1790"/>
        <end position="1883"/>
    </location>
</feature>
<keyword evidence="2" id="KW-0677">Repeat</keyword>
<gene>
    <name evidence="4" type="ORF">B4U80_08596</name>
</gene>
<dbReference type="PROSITE" id="PS50194">
    <property type="entry name" value="FILAMIN_REPEAT"/>
    <property type="match status" value="21"/>
</dbReference>
<reference evidence="4 5" key="1">
    <citation type="journal article" date="2018" name="Gigascience">
        <title>Genomes of trombidid mites reveal novel predicted allergens and laterally-transferred genes associated with secondary metabolism.</title>
        <authorList>
            <person name="Dong X."/>
            <person name="Chaisiri K."/>
            <person name="Xia D."/>
            <person name="Armstrong S.D."/>
            <person name="Fang Y."/>
            <person name="Donnelly M.J."/>
            <person name="Kadowaki T."/>
            <person name="McGarry J.W."/>
            <person name="Darby A.C."/>
            <person name="Makepeace B.L."/>
        </authorList>
    </citation>
    <scope>NUCLEOTIDE SEQUENCE [LARGE SCALE GENOMIC DNA]</scope>
    <source>
        <strain evidence="4">UoL-UT</strain>
    </source>
</reference>
<dbReference type="FunFam" id="2.60.40.10:FF:001145">
    <property type="entry name" value="Jitterbug, isoform I"/>
    <property type="match status" value="2"/>
</dbReference>
<feature type="repeat" description="Filamin" evidence="3">
    <location>
        <begin position="1218"/>
        <end position="1317"/>
    </location>
</feature>
<dbReference type="InterPro" id="IPR017868">
    <property type="entry name" value="Filamin/ABP280_repeat-like"/>
</dbReference>
<feature type="repeat" description="Filamin" evidence="3">
    <location>
        <begin position="678"/>
        <end position="768"/>
    </location>
</feature>
<dbReference type="GO" id="GO:0030036">
    <property type="term" value="P:actin cytoskeleton organization"/>
    <property type="evidence" value="ECO:0007669"/>
    <property type="project" value="InterPro"/>
</dbReference>
<comment type="caution">
    <text evidence="4">The sequence shown here is derived from an EMBL/GenBank/DDBJ whole genome shotgun (WGS) entry which is preliminary data.</text>
</comment>
<dbReference type="InterPro" id="IPR013783">
    <property type="entry name" value="Ig-like_fold"/>
</dbReference>
<dbReference type="PANTHER" id="PTHR38537:SF13">
    <property type="entry name" value="JITTERBUG, ISOFORM N"/>
    <property type="match status" value="1"/>
</dbReference>
<keyword evidence="5" id="KW-1185">Reference proteome</keyword>
<feature type="repeat" description="Filamin" evidence="3">
    <location>
        <begin position="1038"/>
        <end position="1129"/>
    </location>
</feature>
<feature type="repeat" description="Filamin" evidence="3">
    <location>
        <begin position="1316"/>
        <end position="1411"/>
    </location>
</feature>
<feature type="repeat" description="Filamin" evidence="3">
    <location>
        <begin position="1619"/>
        <end position="1693"/>
    </location>
</feature>
<feature type="repeat" description="Filamin" evidence="3">
    <location>
        <begin position="274"/>
        <end position="348"/>
    </location>
</feature>
<feature type="repeat" description="Filamin" evidence="3">
    <location>
        <begin position="1884"/>
        <end position="1980"/>
    </location>
</feature>
<feature type="repeat" description="Filamin" evidence="3">
    <location>
        <begin position="434"/>
        <end position="527"/>
    </location>
</feature>
<dbReference type="Gene3D" id="2.60.40.10">
    <property type="entry name" value="Immunoglobulins"/>
    <property type="match status" value="20"/>
</dbReference>
<feature type="repeat" description="Filamin" evidence="3">
    <location>
        <begin position="346"/>
        <end position="436"/>
    </location>
</feature>
<dbReference type="SMART" id="SM00557">
    <property type="entry name" value="IG_FLMN"/>
    <property type="match status" value="20"/>
</dbReference>
<evidence type="ECO:0000256" key="3">
    <source>
        <dbReference type="PROSITE-ProRule" id="PRU00087"/>
    </source>
</evidence>
<name>A0A443SQ55_9ACAR</name>
<proteinExistence type="inferred from homology"/>
<dbReference type="VEuPathDB" id="VectorBase:LDEU002381"/>
<dbReference type="EMBL" id="NCKV01000814">
    <property type="protein sequence ID" value="RWS29658.1"/>
    <property type="molecule type" value="Genomic_DNA"/>
</dbReference>
<feature type="repeat" description="Filamin" evidence="3">
    <location>
        <begin position="1409"/>
        <end position="1504"/>
    </location>
</feature>
<feature type="repeat" description="Filamin" evidence="3">
    <location>
        <begin position="1511"/>
        <end position="1593"/>
    </location>
</feature>
<feature type="repeat" description="Filamin" evidence="3">
    <location>
        <begin position="658"/>
        <end position="680"/>
    </location>
</feature>
<feature type="repeat" description="Filamin" evidence="3">
    <location>
        <begin position="947"/>
        <end position="1040"/>
    </location>
</feature>
<evidence type="ECO:0000256" key="2">
    <source>
        <dbReference type="ARBA" id="ARBA00022737"/>
    </source>
</evidence>
<evidence type="ECO:0000256" key="1">
    <source>
        <dbReference type="ARBA" id="ARBA00009238"/>
    </source>
</evidence>
<dbReference type="InterPro" id="IPR044801">
    <property type="entry name" value="Filamin"/>
</dbReference>
<feature type="repeat" description="Filamin" evidence="3">
    <location>
        <begin position="1696"/>
        <end position="1789"/>
    </location>
</feature>
<dbReference type="Proteomes" id="UP000288716">
    <property type="component" value="Unassembled WGS sequence"/>
</dbReference>